<protein>
    <submittedName>
        <fullName evidence="1">Uncharacterized protein</fullName>
    </submittedName>
</protein>
<comment type="caution">
    <text evidence="1">The sequence shown here is derived from an EMBL/GenBank/DDBJ whole genome shotgun (WGS) entry which is preliminary data.</text>
</comment>
<organism evidence="1 2">
    <name type="scientific">Olsenella profusa F0195</name>
    <dbReference type="NCBI Taxonomy" id="1125712"/>
    <lineage>
        <taxon>Bacteria</taxon>
        <taxon>Bacillati</taxon>
        <taxon>Actinomycetota</taxon>
        <taxon>Coriobacteriia</taxon>
        <taxon>Coriobacteriales</taxon>
        <taxon>Atopobiaceae</taxon>
        <taxon>Olsenella</taxon>
    </lineage>
</organism>
<gene>
    <name evidence="1" type="ORF">HMPREF1316_1127</name>
</gene>
<name>U2TC50_9ACTN</name>
<proteinExistence type="predicted"/>
<dbReference type="PATRIC" id="fig|1125712.3.peg.180"/>
<evidence type="ECO:0000313" key="1">
    <source>
        <dbReference type="EMBL" id="ERL10629.1"/>
    </source>
</evidence>
<reference evidence="1 2" key="1">
    <citation type="submission" date="2013-08" db="EMBL/GenBank/DDBJ databases">
        <authorList>
            <person name="Durkin A.S."/>
            <person name="Haft D.R."/>
            <person name="McCorrison J."/>
            <person name="Torralba M."/>
            <person name="Gillis M."/>
            <person name="Haft D.H."/>
            <person name="Methe B."/>
            <person name="Sutton G."/>
            <person name="Nelson K.E."/>
        </authorList>
    </citation>
    <scope>NUCLEOTIDE SEQUENCE [LARGE SCALE GENOMIC DNA]</scope>
    <source>
        <strain evidence="1 2">F0195</strain>
    </source>
</reference>
<dbReference type="Proteomes" id="UP000016638">
    <property type="component" value="Unassembled WGS sequence"/>
</dbReference>
<dbReference type="STRING" id="1125712.HMPREF1316_1127"/>
<accession>U2TC50</accession>
<evidence type="ECO:0000313" key="2">
    <source>
        <dbReference type="Proteomes" id="UP000016638"/>
    </source>
</evidence>
<sequence length="86" mass="9401">MPGAPVRAWWNRASIPVQTPHQPVALCGLTNDGTGVRTDRGCRDLCHAALGREGYPPHAPRPRAMTMWAGSWRLRRASDSPAASDR</sequence>
<dbReference type="EMBL" id="AWEZ01000006">
    <property type="protein sequence ID" value="ERL10629.1"/>
    <property type="molecule type" value="Genomic_DNA"/>
</dbReference>
<keyword evidence="2" id="KW-1185">Reference proteome</keyword>
<dbReference type="AlphaFoldDB" id="U2TC50"/>